<dbReference type="InterPro" id="IPR005025">
    <property type="entry name" value="FMN_Rdtase-like_dom"/>
</dbReference>
<keyword evidence="1" id="KW-0285">Flavoprotein</keyword>
<evidence type="ECO:0000259" key="4">
    <source>
        <dbReference type="Pfam" id="PF03358"/>
    </source>
</evidence>
<proteinExistence type="predicted"/>
<dbReference type="Proteomes" id="UP000030013">
    <property type="component" value="Unassembled WGS sequence"/>
</dbReference>
<evidence type="ECO:0000256" key="3">
    <source>
        <dbReference type="ARBA" id="ARBA00023002"/>
    </source>
</evidence>
<dbReference type="Gene3D" id="3.40.50.360">
    <property type="match status" value="1"/>
</dbReference>
<dbReference type="NCBIfam" id="TIGR04037">
    <property type="entry name" value="LLM_duo_CE1759"/>
    <property type="match status" value="1"/>
</dbReference>
<reference evidence="5 6" key="1">
    <citation type="submission" date="2013-08" db="EMBL/GenBank/DDBJ databases">
        <title>The genome sequence of Knoellia aerolata.</title>
        <authorList>
            <person name="Zhu W."/>
            <person name="Wang G."/>
        </authorList>
    </citation>
    <scope>NUCLEOTIDE SEQUENCE [LARGE SCALE GENOMIC DNA]</scope>
    <source>
        <strain evidence="5 6">DSM 18566</strain>
    </source>
</reference>
<dbReference type="RefSeq" id="WP_035934202.1">
    <property type="nucleotide sequence ID" value="NZ_AVPL01000008.1"/>
</dbReference>
<dbReference type="STRING" id="1385519.N801_02830"/>
<feature type="domain" description="NADPH-dependent FMN reductase-like" evidence="4">
    <location>
        <begin position="4"/>
        <end position="150"/>
    </location>
</feature>
<gene>
    <name evidence="5" type="ORF">N801_02830</name>
</gene>
<dbReference type="PANTHER" id="PTHR43408:SF2">
    <property type="entry name" value="FMN REDUCTASE (NADPH)"/>
    <property type="match status" value="1"/>
</dbReference>
<dbReference type="Pfam" id="PF03358">
    <property type="entry name" value="FMN_red"/>
    <property type="match status" value="1"/>
</dbReference>
<sequence>MTRRIVAVSAGLSEPSSTRLLTDRLLEAADRHVTAHGEDVAVEVVELRPLARLIADQMLTRFPSGELTSAIEKVLAADALVAVSPVFSGSYSGLFKSFFDNLDVGALDGTPVLIGATGGSARHSLMLEHAMRPLFSYLHAAVVPTAVMAATDDFGTTGLDRRIDRAAAELVTTMLVSPGSASSRQGGFLPAEAEQREAGFTDRFDEVTDFSELLHRASS</sequence>
<organism evidence="5 6">
    <name type="scientific">Knoellia aerolata DSM 18566</name>
    <dbReference type="NCBI Taxonomy" id="1385519"/>
    <lineage>
        <taxon>Bacteria</taxon>
        <taxon>Bacillati</taxon>
        <taxon>Actinomycetota</taxon>
        <taxon>Actinomycetes</taxon>
        <taxon>Micrococcales</taxon>
        <taxon>Intrasporangiaceae</taxon>
        <taxon>Knoellia</taxon>
    </lineage>
</organism>
<dbReference type="PANTHER" id="PTHR43408">
    <property type="entry name" value="FMN REDUCTASE (NADPH)"/>
    <property type="match status" value="1"/>
</dbReference>
<name>A0A0A0K307_9MICO</name>
<accession>A0A0A0K307</accession>
<dbReference type="OrthoDB" id="1643408at2"/>
<comment type="caution">
    <text evidence="5">The sequence shown here is derived from an EMBL/GenBank/DDBJ whole genome shotgun (WGS) entry which is preliminary data.</text>
</comment>
<dbReference type="InterPro" id="IPR029039">
    <property type="entry name" value="Flavoprotein-like_sf"/>
</dbReference>
<evidence type="ECO:0000256" key="2">
    <source>
        <dbReference type="ARBA" id="ARBA00022643"/>
    </source>
</evidence>
<dbReference type="EMBL" id="AVPL01000008">
    <property type="protein sequence ID" value="KGN42161.1"/>
    <property type="molecule type" value="Genomic_DNA"/>
</dbReference>
<dbReference type="AlphaFoldDB" id="A0A0A0K307"/>
<dbReference type="InterPro" id="IPR023932">
    <property type="entry name" value="CE1759_FMN_reduct"/>
</dbReference>
<evidence type="ECO:0000313" key="6">
    <source>
        <dbReference type="Proteomes" id="UP000030013"/>
    </source>
</evidence>
<dbReference type="InterPro" id="IPR051814">
    <property type="entry name" value="NAD(P)H-dep_FMN_reductase"/>
</dbReference>
<protein>
    <submittedName>
        <fullName evidence="5">NADPH-dependent FMN reductase</fullName>
    </submittedName>
</protein>
<evidence type="ECO:0000313" key="5">
    <source>
        <dbReference type="EMBL" id="KGN42161.1"/>
    </source>
</evidence>
<dbReference type="GO" id="GO:0016491">
    <property type="term" value="F:oxidoreductase activity"/>
    <property type="evidence" value="ECO:0007669"/>
    <property type="project" value="UniProtKB-KW"/>
</dbReference>
<evidence type="ECO:0000256" key="1">
    <source>
        <dbReference type="ARBA" id="ARBA00022630"/>
    </source>
</evidence>
<keyword evidence="6" id="KW-1185">Reference proteome</keyword>
<dbReference type="eggNOG" id="COG0431">
    <property type="taxonomic scope" value="Bacteria"/>
</dbReference>
<keyword evidence="3" id="KW-0560">Oxidoreductase</keyword>
<keyword evidence="2" id="KW-0288">FMN</keyword>
<dbReference type="SUPFAM" id="SSF52218">
    <property type="entry name" value="Flavoproteins"/>
    <property type="match status" value="1"/>
</dbReference>